<evidence type="ECO:0000256" key="1">
    <source>
        <dbReference type="SAM" id="Phobius"/>
    </source>
</evidence>
<dbReference type="InterPro" id="IPR006860">
    <property type="entry name" value="FecR"/>
</dbReference>
<evidence type="ECO:0000259" key="3">
    <source>
        <dbReference type="Pfam" id="PF16344"/>
    </source>
</evidence>
<reference evidence="4" key="1">
    <citation type="submission" date="2018-05" db="EMBL/GenBank/DDBJ databases">
        <authorList>
            <person name="Lanie J.A."/>
            <person name="Ng W.-L."/>
            <person name="Kazmierczak K.M."/>
            <person name="Andrzejewski T.M."/>
            <person name="Davidsen T.M."/>
            <person name="Wayne K.J."/>
            <person name="Tettelin H."/>
            <person name="Glass J.I."/>
            <person name="Rusch D."/>
            <person name="Podicherti R."/>
            <person name="Tsui H.-C.T."/>
            <person name="Winkler M.E."/>
        </authorList>
    </citation>
    <scope>NUCLEOTIDE SEQUENCE</scope>
</reference>
<sequence length="328" mass="37259">MKLKNLLYKSFDKKLSEQEKNSLEEGLSASEELRKEKEDITVLRKAVSQSGQQSFGRGFVDGVMTEIIRLEEKPRWKHVEINKPKPKFLFFRPQYAFAMALILLVTVTSPTLYSWLTTTRYSTQKGNTLTVTLPDNSIVQLNAESSVSYPSSFNNESRMVSPEGEAYFEVKKGTLPFVVHYEHIAVQVVGTKFNVYAREQNIEVSVNEGVVKVGNDIDEDSYKEVVLTEGQIITFDTDEQPGTPQIFSNTQSPGWIHGKFIFDQVNLGNVCKEIERKFDVEIDLASTDLGTITVTGVMEADNLSDVLATISLLTKRPYKFEKERYIFY</sequence>
<keyword evidence="1" id="KW-0812">Transmembrane</keyword>
<dbReference type="PANTHER" id="PTHR30273:SF2">
    <property type="entry name" value="PROTEIN FECR"/>
    <property type="match status" value="1"/>
</dbReference>
<evidence type="ECO:0000313" key="4">
    <source>
        <dbReference type="EMBL" id="SVB38720.1"/>
    </source>
</evidence>
<keyword evidence="1" id="KW-1133">Transmembrane helix</keyword>
<dbReference type="Pfam" id="PF04773">
    <property type="entry name" value="FecR"/>
    <property type="match status" value="1"/>
</dbReference>
<dbReference type="GO" id="GO:0016989">
    <property type="term" value="F:sigma factor antagonist activity"/>
    <property type="evidence" value="ECO:0007669"/>
    <property type="project" value="TreeGrafter"/>
</dbReference>
<dbReference type="PANTHER" id="PTHR30273">
    <property type="entry name" value="PERIPLASMIC SIGNAL SENSOR AND SIGMA FACTOR ACTIVATOR FECR-RELATED"/>
    <property type="match status" value="1"/>
</dbReference>
<keyword evidence="1" id="KW-0472">Membrane</keyword>
<name>A0A382DJQ9_9ZZZZ</name>
<feature type="domain" description="FecR protein" evidence="2">
    <location>
        <begin position="120"/>
        <end position="212"/>
    </location>
</feature>
<organism evidence="4">
    <name type="scientific">marine metagenome</name>
    <dbReference type="NCBI Taxonomy" id="408172"/>
    <lineage>
        <taxon>unclassified sequences</taxon>
        <taxon>metagenomes</taxon>
        <taxon>ecological metagenomes</taxon>
    </lineage>
</organism>
<dbReference type="InterPro" id="IPR032508">
    <property type="entry name" value="FecR_C"/>
</dbReference>
<dbReference type="Gene3D" id="2.60.120.1440">
    <property type="match status" value="1"/>
</dbReference>
<protein>
    <recommendedName>
        <fullName evidence="5">FecR protein domain-containing protein</fullName>
    </recommendedName>
</protein>
<evidence type="ECO:0008006" key="5">
    <source>
        <dbReference type="Google" id="ProtNLM"/>
    </source>
</evidence>
<dbReference type="InterPro" id="IPR012373">
    <property type="entry name" value="Ferrdict_sens_TM"/>
</dbReference>
<proteinExistence type="predicted"/>
<accession>A0A382DJQ9</accession>
<dbReference type="PIRSF" id="PIRSF018266">
    <property type="entry name" value="FecR"/>
    <property type="match status" value="1"/>
</dbReference>
<evidence type="ECO:0000259" key="2">
    <source>
        <dbReference type="Pfam" id="PF04773"/>
    </source>
</evidence>
<gene>
    <name evidence="4" type="ORF">METZ01_LOCUS191574</name>
</gene>
<feature type="transmembrane region" description="Helical" evidence="1">
    <location>
        <begin position="95"/>
        <end position="116"/>
    </location>
</feature>
<feature type="domain" description="Protein FecR C-terminal" evidence="3">
    <location>
        <begin position="259"/>
        <end position="325"/>
    </location>
</feature>
<dbReference type="AlphaFoldDB" id="A0A382DJQ9"/>
<dbReference type="Pfam" id="PF16344">
    <property type="entry name" value="FecR_C"/>
    <property type="match status" value="1"/>
</dbReference>
<dbReference type="EMBL" id="UINC01039763">
    <property type="protein sequence ID" value="SVB38720.1"/>
    <property type="molecule type" value="Genomic_DNA"/>
</dbReference>
<dbReference type="Gene3D" id="3.55.50.30">
    <property type="match status" value="1"/>
</dbReference>